<dbReference type="SUPFAM" id="SSF57414">
    <property type="entry name" value="Hairpin loop containing domain-like"/>
    <property type="match status" value="1"/>
</dbReference>
<gene>
    <name evidence="3" type="ORF">VE01_05887</name>
</gene>
<dbReference type="Pfam" id="PF14295">
    <property type="entry name" value="PAN_4"/>
    <property type="match status" value="3"/>
</dbReference>
<dbReference type="Proteomes" id="UP000091956">
    <property type="component" value="Unassembled WGS sequence"/>
</dbReference>
<dbReference type="GeneID" id="28839273"/>
<dbReference type="OrthoDB" id="3793367at2759"/>
<dbReference type="EMBL" id="KV460234">
    <property type="protein sequence ID" value="OBT95649.1"/>
    <property type="molecule type" value="Genomic_DNA"/>
</dbReference>
<reference evidence="3 4" key="1">
    <citation type="submission" date="2016-03" db="EMBL/GenBank/DDBJ databases">
        <title>Comparative genomics of Pseudogymnoascus destructans, the fungus causing white-nose syndrome of bats.</title>
        <authorList>
            <person name="Palmer J.M."/>
            <person name="Drees K.P."/>
            <person name="Foster J.T."/>
            <person name="Lindner D.L."/>
        </authorList>
    </citation>
    <scope>NUCLEOTIDE SEQUENCE [LARGE SCALE GENOMIC DNA]</scope>
    <source>
        <strain evidence="3 4">UAMH 10579</strain>
    </source>
</reference>
<protein>
    <recommendedName>
        <fullName evidence="2">Apple domain-containing protein</fullName>
    </recommendedName>
</protein>
<feature type="chain" id="PRO_5008608621" description="Apple domain-containing protein" evidence="1">
    <location>
        <begin position="22"/>
        <end position="269"/>
    </location>
</feature>
<evidence type="ECO:0000313" key="3">
    <source>
        <dbReference type="EMBL" id="OBT95649.1"/>
    </source>
</evidence>
<sequence length="269" mass="26748">MHCSFSTTVIAAFSMLSVVCAGPIASRKVCGAAPVGTVAQTPLLQPTGITTASACATQCKGNTACLSFLFGLVDGVDKCILYSVPASSLPPQTNLVAYDIACTSIPSVVPTAANPGGLRTRQTQGTHANPLNAAPAGAPAPIDTPKVNNLAACLASCKGNPSCIAYTFKSGVCKLFGPTKAKRAEGVATGAGKAGAGKAAQDHASSSDGAVLQTPVATHEAPLNAIPAGAPAPIDTPKVNDLAACLASCKGNPSCIAYTFESGACKLFN</sequence>
<dbReference type="Gene3D" id="3.30.30.180">
    <property type="match status" value="2"/>
</dbReference>
<reference evidence="4" key="2">
    <citation type="journal article" date="2018" name="Nat. Commun.">
        <title>Extreme sensitivity to ultraviolet light in the fungal pathogen causing white-nose syndrome of bats.</title>
        <authorList>
            <person name="Palmer J.M."/>
            <person name="Drees K.P."/>
            <person name="Foster J.T."/>
            <person name="Lindner D.L."/>
        </authorList>
    </citation>
    <scope>NUCLEOTIDE SEQUENCE [LARGE SCALE GENOMIC DNA]</scope>
    <source>
        <strain evidence="4">UAMH 10579</strain>
    </source>
</reference>
<dbReference type="AlphaFoldDB" id="A0A1B8GIK4"/>
<evidence type="ECO:0000313" key="4">
    <source>
        <dbReference type="Proteomes" id="UP000091956"/>
    </source>
</evidence>
<evidence type="ECO:0000259" key="2">
    <source>
        <dbReference type="PROSITE" id="PS50948"/>
    </source>
</evidence>
<feature type="domain" description="Apple" evidence="2">
    <location>
        <begin position="30"/>
        <end position="102"/>
    </location>
</feature>
<dbReference type="InterPro" id="IPR003609">
    <property type="entry name" value="Pan_app"/>
</dbReference>
<dbReference type="PROSITE" id="PS50948">
    <property type="entry name" value="PAN"/>
    <property type="match status" value="1"/>
</dbReference>
<evidence type="ECO:0000256" key="1">
    <source>
        <dbReference type="SAM" id="SignalP"/>
    </source>
</evidence>
<keyword evidence="1" id="KW-0732">Signal</keyword>
<proteinExistence type="predicted"/>
<accession>A0A1B8GIK4</accession>
<organism evidence="3 4">
    <name type="scientific">Pseudogymnoascus verrucosus</name>
    <dbReference type="NCBI Taxonomy" id="342668"/>
    <lineage>
        <taxon>Eukaryota</taxon>
        <taxon>Fungi</taxon>
        <taxon>Dikarya</taxon>
        <taxon>Ascomycota</taxon>
        <taxon>Pezizomycotina</taxon>
        <taxon>Leotiomycetes</taxon>
        <taxon>Thelebolales</taxon>
        <taxon>Thelebolaceae</taxon>
        <taxon>Pseudogymnoascus</taxon>
    </lineage>
</organism>
<feature type="signal peptide" evidence="1">
    <location>
        <begin position="1"/>
        <end position="21"/>
    </location>
</feature>
<keyword evidence="4" id="KW-1185">Reference proteome</keyword>
<dbReference type="RefSeq" id="XP_018129382.1">
    <property type="nucleotide sequence ID" value="XM_018275345.2"/>
</dbReference>
<name>A0A1B8GIK4_9PEZI</name>